<keyword evidence="1" id="KW-1133">Transmembrane helix</keyword>
<evidence type="ECO:0000313" key="3">
    <source>
        <dbReference type="Proteomes" id="UP000886723"/>
    </source>
</evidence>
<dbReference type="EMBL" id="DVON01000232">
    <property type="protein sequence ID" value="HIV13646.1"/>
    <property type="molecule type" value="Genomic_DNA"/>
</dbReference>
<dbReference type="Pfam" id="PF10825">
    <property type="entry name" value="DUF2752"/>
    <property type="match status" value="1"/>
</dbReference>
<feature type="transmembrane region" description="Helical" evidence="1">
    <location>
        <begin position="20"/>
        <end position="38"/>
    </location>
</feature>
<dbReference type="InterPro" id="IPR021215">
    <property type="entry name" value="DUF2752"/>
</dbReference>
<protein>
    <submittedName>
        <fullName evidence="2">DUF2752 domain-containing protein</fullName>
    </submittedName>
</protein>
<keyword evidence="1" id="KW-0472">Membrane</keyword>
<feature type="transmembrane region" description="Helical" evidence="1">
    <location>
        <begin position="77"/>
        <end position="96"/>
    </location>
</feature>
<reference evidence="2" key="2">
    <citation type="journal article" date="2021" name="PeerJ">
        <title>Extensive microbial diversity within the chicken gut microbiome revealed by metagenomics and culture.</title>
        <authorList>
            <person name="Gilroy R."/>
            <person name="Ravi A."/>
            <person name="Getino M."/>
            <person name="Pursley I."/>
            <person name="Horton D.L."/>
            <person name="Alikhan N.F."/>
            <person name="Baker D."/>
            <person name="Gharbi K."/>
            <person name="Hall N."/>
            <person name="Watson M."/>
            <person name="Adriaenssens E.M."/>
            <person name="Foster-Nyarko E."/>
            <person name="Jarju S."/>
            <person name="Secka A."/>
            <person name="Antonio M."/>
            <person name="Oren A."/>
            <person name="Chaudhuri R.R."/>
            <person name="La Ragione R."/>
            <person name="Hildebrand F."/>
            <person name="Pallen M.J."/>
        </authorList>
    </citation>
    <scope>NUCLEOTIDE SEQUENCE</scope>
    <source>
        <strain evidence="2">ChiBcec2-4451</strain>
    </source>
</reference>
<name>A0A9D1T6X1_9FIRM</name>
<organism evidence="2 3">
    <name type="scientific">Candidatus Pullilachnospira stercoravium</name>
    <dbReference type="NCBI Taxonomy" id="2840913"/>
    <lineage>
        <taxon>Bacteria</taxon>
        <taxon>Bacillati</taxon>
        <taxon>Bacillota</taxon>
        <taxon>Clostridia</taxon>
        <taxon>Lachnospirales</taxon>
        <taxon>Lachnospiraceae</taxon>
        <taxon>Lachnospiraceae incertae sedis</taxon>
        <taxon>Candidatus Pullilachnospira</taxon>
    </lineage>
</organism>
<dbReference type="Proteomes" id="UP000886723">
    <property type="component" value="Unassembled WGS sequence"/>
</dbReference>
<gene>
    <name evidence="2" type="ORF">IAA63_10975</name>
</gene>
<reference evidence="2" key="1">
    <citation type="submission" date="2020-10" db="EMBL/GenBank/DDBJ databases">
        <authorList>
            <person name="Gilroy R."/>
        </authorList>
    </citation>
    <scope>NUCLEOTIDE SEQUENCE</scope>
    <source>
        <strain evidence="2">ChiBcec2-4451</strain>
    </source>
</reference>
<evidence type="ECO:0000256" key="1">
    <source>
        <dbReference type="SAM" id="Phobius"/>
    </source>
</evidence>
<comment type="caution">
    <text evidence="2">The sequence shown here is derived from an EMBL/GenBank/DDBJ whole genome shotgun (WGS) entry which is preliminary data.</text>
</comment>
<feature type="transmembrane region" description="Helical" evidence="1">
    <location>
        <begin position="102"/>
        <end position="124"/>
    </location>
</feature>
<accession>A0A9D1T6X1</accession>
<evidence type="ECO:0000313" key="2">
    <source>
        <dbReference type="EMBL" id="HIV13646.1"/>
    </source>
</evidence>
<proteinExistence type="predicted"/>
<dbReference type="AlphaFoldDB" id="A0A9D1T6X1"/>
<keyword evidence="1" id="KW-0812">Transmembrane</keyword>
<sequence length="148" mass="16428">MNKHTLAGLPLRVGQDLLRIKFPLILTAVYFAAAFLLTGEICPLRILTGFPCPGCGLTRAGVLVLTGHWGSAAQMNLTIFLWIPALICLFLAHYLFPEVQKYAVAFLIVTCILTLTCYTVRMALYFPEPPLTYKDDNFLSVFIGSISR</sequence>